<protein>
    <submittedName>
        <fullName evidence="3">Uncharacterized protein</fullName>
    </submittedName>
</protein>
<dbReference type="PROSITE" id="PS50228">
    <property type="entry name" value="SUEL_LECTIN"/>
    <property type="match status" value="1"/>
</dbReference>
<dbReference type="InterPro" id="IPR043159">
    <property type="entry name" value="Lectin_gal-bd_sf"/>
</dbReference>
<evidence type="ECO:0000256" key="1">
    <source>
        <dbReference type="ARBA" id="ARBA00010933"/>
    </source>
</evidence>
<dbReference type="Gene3D" id="2.60.120.740">
    <property type="match status" value="1"/>
</dbReference>
<evidence type="ECO:0000313" key="3">
    <source>
        <dbReference type="EMBL" id="CAD7231118.1"/>
    </source>
</evidence>
<reference evidence="3" key="1">
    <citation type="submission" date="2020-11" db="EMBL/GenBank/DDBJ databases">
        <authorList>
            <person name="Tran Van P."/>
        </authorList>
    </citation>
    <scope>NUCLEOTIDE SEQUENCE</scope>
</reference>
<dbReference type="AlphaFoldDB" id="A0A7R8WLD8"/>
<dbReference type="Pfam" id="PF02140">
    <property type="entry name" value="SUEL_Lectin"/>
    <property type="match status" value="1"/>
</dbReference>
<organism evidence="3">
    <name type="scientific">Cyprideis torosa</name>
    <dbReference type="NCBI Taxonomy" id="163714"/>
    <lineage>
        <taxon>Eukaryota</taxon>
        <taxon>Metazoa</taxon>
        <taxon>Ecdysozoa</taxon>
        <taxon>Arthropoda</taxon>
        <taxon>Crustacea</taxon>
        <taxon>Oligostraca</taxon>
        <taxon>Ostracoda</taxon>
        <taxon>Podocopa</taxon>
        <taxon>Podocopida</taxon>
        <taxon>Cytherocopina</taxon>
        <taxon>Cytheroidea</taxon>
        <taxon>Cytherideidae</taxon>
        <taxon>Cyprideis</taxon>
    </lineage>
</organism>
<gene>
    <name evidence="3" type="ORF">CTOB1V02_LOCUS8972</name>
</gene>
<dbReference type="CDD" id="cd22830">
    <property type="entry name" value="Gal_Rha_Lectin_dCirl"/>
    <property type="match status" value="1"/>
</dbReference>
<dbReference type="GO" id="GO:0030246">
    <property type="term" value="F:carbohydrate binding"/>
    <property type="evidence" value="ECO:0007669"/>
    <property type="project" value="UniProtKB-KW"/>
</dbReference>
<accession>A0A7R8WLD8</accession>
<name>A0A7R8WLD8_9CRUS</name>
<evidence type="ECO:0000256" key="2">
    <source>
        <dbReference type="ARBA" id="ARBA00022734"/>
    </source>
</evidence>
<dbReference type="InterPro" id="IPR000922">
    <property type="entry name" value="Lectin_gal-bd_dom"/>
</dbReference>
<sequence>MNVCIDRAVKCQGHKSLKELLRREFSSYDLQVLLLGLSGGPLGLRCLHLIVGHGGLCLSAEKLLPRLSPGETGATLSSRELTKQVVTLIGQQGRADKDSSPFPSNILPVTGYSGSDLLQGIVGADDEFQRMIVEGVERAHREIGLHAPLECILDQMGFGLKRSRYRIAYVCEGSTLHLGCDAGEVIHMIRANFGRFSISLCNDNGNTNWDVQCMSPMSLRVLHKNCSRRQSCSIPANSSYFGDPCPETHKYLEAHYQCLPEGVYRPLTLLTSLNPPPQVATLVIFI</sequence>
<keyword evidence="2" id="KW-0430">Lectin</keyword>
<dbReference type="FunFam" id="2.60.120.740:FF:000001">
    <property type="entry name" value="Adhesion G protein-coupled receptor L2"/>
    <property type="match status" value="1"/>
</dbReference>
<proteinExistence type="inferred from homology"/>
<dbReference type="PANTHER" id="PTHR46780">
    <property type="entry name" value="PROTEIN EVA-1"/>
    <property type="match status" value="1"/>
</dbReference>
<dbReference type="OrthoDB" id="1100386at2759"/>
<dbReference type="EMBL" id="OB663203">
    <property type="protein sequence ID" value="CAD7231118.1"/>
    <property type="molecule type" value="Genomic_DNA"/>
</dbReference>
<comment type="similarity">
    <text evidence="1">Belongs to the G-protein coupled receptor 2 family. LN-TM7 subfamily.</text>
</comment>